<organism evidence="2 3">
    <name type="scientific">Alkalicoccobacillus gibsonii</name>
    <dbReference type="NCBI Taxonomy" id="79881"/>
    <lineage>
        <taxon>Bacteria</taxon>
        <taxon>Bacillati</taxon>
        <taxon>Bacillota</taxon>
        <taxon>Bacilli</taxon>
        <taxon>Bacillales</taxon>
        <taxon>Bacillaceae</taxon>
        <taxon>Alkalicoccobacillus</taxon>
    </lineage>
</organism>
<dbReference type="InterPro" id="IPR043964">
    <property type="entry name" value="P-loop_TraG"/>
</dbReference>
<dbReference type="InterPro" id="IPR027417">
    <property type="entry name" value="P-loop_NTPase"/>
</dbReference>
<gene>
    <name evidence="2" type="ORF">MKY91_20370</name>
</gene>
<dbReference type="PANTHER" id="PTHR30121">
    <property type="entry name" value="UNCHARACTERIZED PROTEIN YJGR-RELATED"/>
    <property type="match status" value="1"/>
</dbReference>
<dbReference type="InterPro" id="IPR051162">
    <property type="entry name" value="T4SS_component"/>
</dbReference>
<evidence type="ECO:0000313" key="3">
    <source>
        <dbReference type="Proteomes" id="UP001418796"/>
    </source>
</evidence>
<comment type="caution">
    <text evidence="2">The sequence shown here is derived from an EMBL/GenBank/DDBJ whole genome shotgun (WGS) entry which is preliminary data.</text>
</comment>
<proteinExistence type="predicted"/>
<protein>
    <submittedName>
        <fullName evidence="2">TrsE</fullName>
    </submittedName>
</protein>
<name>A0ABU9VNU7_9BACI</name>
<keyword evidence="3" id="KW-1185">Reference proteome</keyword>
<dbReference type="PANTHER" id="PTHR30121:SF6">
    <property type="entry name" value="SLR6007 PROTEIN"/>
    <property type="match status" value="1"/>
</dbReference>
<accession>A0ABU9VNU7</accession>
<feature type="domain" description="TraG P-loop" evidence="1">
    <location>
        <begin position="248"/>
        <end position="595"/>
    </location>
</feature>
<dbReference type="EMBL" id="JBCITK010000002">
    <property type="protein sequence ID" value="MEN0645523.1"/>
    <property type="molecule type" value="Genomic_DNA"/>
</dbReference>
<sequence>MITIPLLNKKKKSKDGMTFEESMGTVNQHLLSSIAPDYMGIESNYMRIGSNYSRTLLVMDYEPIITQKKVEELIEMPENVSFTYFIKEYPSIEVKKALSKSITQNKVKQGGRLSEDAKQEAAAQEDSAKSLLRNLAIAADKISLFHMYVTIVASSLEKLDTLTGQVKTKLGSIGIAEAPNERAFDAFSSFLPLNQNEVAEMTYRIMNSEAVASFFPFHENEMFAEKGIIKGRNMKTGNVVLVNDEDLLNKHEFIIGISGSGKSTYIFQDMMRKWTVMGKNIKVIDPKGEFGEKFKPLGGEWVKFKLDGGQMVNPFDLPKVKMDDGEGGEGNVLLTKITHLLTMFTLIYPKLSDSQADKLAKLTINTYKKKGITLKTNPDTLEKTDFPILGDFERELCEYADSNETSYEGIREFHESLKNYTDEDSLFAGLFNGHTTVNTHSSLIAYDISEFIENEKIQRILYYNLLSHTTYELLNGDRTPTQIYIDEAHVIADPKAPLAMKYVFFMMKVLRSYNVGVTPATQSIKDFLSAKDDKRNYGEAVITQSVQKFYLPMEESEVTFLEKELSHKFSEEERTTLVLRDGDKAKQAGKGIFFSGSKKIKLQVELTEAEKELWFEGKYKGKAV</sequence>
<reference evidence="2 3" key="1">
    <citation type="submission" date="2024-03" db="EMBL/GenBank/DDBJ databases">
        <title>Bacilli Hybrid Assemblies.</title>
        <authorList>
            <person name="Kovac J."/>
        </authorList>
    </citation>
    <scope>NUCLEOTIDE SEQUENCE [LARGE SCALE GENOMIC DNA]</scope>
    <source>
        <strain evidence="2 3">FSL R7-0666</strain>
    </source>
</reference>
<dbReference type="Proteomes" id="UP001418796">
    <property type="component" value="Unassembled WGS sequence"/>
</dbReference>
<dbReference type="Gene3D" id="1.10.8.730">
    <property type="match status" value="1"/>
</dbReference>
<evidence type="ECO:0000313" key="2">
    <source>
        <dbReference type="EMBL" id="MEN0645523.1"/>
    </source>
</evidence>
<dbReference type="Pfam" id="PF19044">
    <property type="entry name" value="P-loop_TraG"/>
    <property type="match status" value="1"/>
</dbReference>
<dbReference type="Gene3D" id="3.40.50.300">
    <property type="entry name" value="P-loop containing nucleotide triphosphate hydrolases"/>
    <property type="match status" value="1"/>
</dbReference>
<dbReference type="SUPFAM" id="SSF52540">
    <property type="entry name" value="P-loop containing nucleoside triphosphate hydrolases"/>
    <property type="match status" value="1"/>
</dbReference>
<dbReference type="RefSeq" id="WP_343132191.1">
    <property type="nucleotide sequence ID" value="NZ_JBCITK010000002.1"/>
</dbReference>
<evidence type="ECO:0000259" key="1">
    <source>
        <dbReference type="Pfam" id="PF19044"/>
    </source>
</evidence>